<name>A0A8E8L9U3_9HEXA</name>
<accession>A0A8E8L9U3</accession>
<evidence type="ECO:0000256" key="8">
    <source>
        <dbReference type="ARBA" id="ARBA00022989"/>
    </source>
</evidence>
<protein>
    <recommendedName>
        <fullName evidence="12">ATP synthase complex subunit 8</fullName>
    </recommendedName>
</protein>
<sequence length="53" mass="6159">MPQMGPLMWFILLSSSFLVLWTIISKQIFNLKMSSPGSSALKPRLSASKWMWW</sequence>
<evidence type="ECO:0000256" key="3">
    <source>
        <dbReference type="ARBA" id="ARBA00011291"/>
    </source>
</evidence>
<reference evidence="14" key="1">
    <citation type="submission" date="2021-04" db="EMBL/GenBank/DDBJ databases">
        <title>The mitochondrial genome of Megalothorax incertus.</title>
        <authorList>
            <person name="Ma Y."/>
            <person name="Huang C.-W."/>
            <person name="Chen W.-J."/>
            <person name="Luan Y.-X."/>
        </authorList>
    </citation>
    <scope>NUCLEOTIDE SEQUENCE</scope>
</reference>
<comment type="subunit">
    <text evidence="3">F-type ATPases have 2 components, CF(1) - the catalytic core - and CF(0) - the membrane proton channel.</text>
</comment>
<evidence type="ECO:0000256" key="11">
    <source>
        <dbReference type="ARBA" id="ARBA00023136"/>
    </source>
</evidence>
<evidence type="ECO:0000256" key="1">
    <source>
        <dbReference type="ARBA" id="ARBA00004304"/>
    </source>
</evidence>
<keyword evidence="11 13" id="KW-0472">Membrane</keyword>
<gene>
    <name evidence="14" type="primary">ATP8</name>
</gene>
<organism evidence="14">
    <name type="scientific">Megalothorax incertus</name>
    <dbReference type="NCBI Taxonomy" id="2579793"/>
    <lineage>
        <taxon>Eukaryota</taxon>
        <taxon>Metazoa</taxon>
        <taxon>Ecdysozoa</taxon>
        <taxon>Arthropoda</taxon>
        <taxon>Hexapoda</taxon>
        <taxon>Collembola</taxon>
        <taxon>Neelipleona</taxon>
        <taxon>Neelidae</taxon>
        <taxon>Megalothorax</taxon>
    </lineage>
</organism>
<dbReference type="GO" id="GO:0045259">
    <property type="term" value="C:proton-transporting ATP synthase complex"/>
    <property type="evidence" value="ECO:0007669"/>
    <property type="project" value="UniProtKB-KW"/>
</dbReference>
<evidence type="ECO:0000313" key="14">
    <source>
        <dbReference type="EMBL" id="QWC54915.1"/>
    </source>
</evidence>
<dbReference type="GO" id="GO:0015078">
    <property type="term" value="F:proton transmembrane transporter activity"/>
    <property type="evidence" value="ECO:0007669"/>
    <property type="project" value="InterPro"/>
</dbReference>
<dbReference type="EMBL" id="MW916537">
    <property type="protein sequence ID" value="QWC54915.1"/>
    <property type="molecule type" value="Genomic_DNA"/>
</dbReference>
<keyword evidence="6 12" id="KW-0812">Transmembrane</keyword>
<dbReference type="GO" id="GO:0015986">
    <property type="term" value="P:proton motive force-driven ATP synthesis"/>
    <property type="evidence" value="ECO:0007669"/>
    <property type="project" value="InterPro"/>
</dbReference>
<evidence type="ECO:0000256" key="13">
    <source>
        <dbReference type="SAM" id="Phobius"/>
    </source>
</evidence>
<proteinExistence type="inferred from homology"/>
<keyword evidence="5 12" id="KW-0138">CF(0)</keyword>
<evidence type="ECO:0000256" key="2">
    <source>
        <dbReference type="ARBA" id="ARBA00008892"/>
    </source>
</evidence>
<evidence type="ECO:0000256" key="7">
    <source>
        <dbReference type="ARBA" id="ARBA00022781"/>
    </source>
</evidence>
<keyword evidence="7 12" id="KW-0375">Hydrogen ion transport</keyword>
<evidence type="ECO:0000256" key="12">
    <source>
        <dbReference type="RuleBase" id="RU003661"/>
    </source>
</evidence>
<dbReference type="InterPro" id="IPR001421">
    <property type="entry name" value="ATP8_metazoa"/>
</dbReference>
<comment type="subcellular location">
    <subcellularLocation>
        <location evidence="1 12">Mitochondrion membrane</location>
        <topology evidence="1 12">Single-pass membrane protein</topology>
    </subcellularLocation>
</comment>
<dbReference type="Pfam" id="PF00895">
    <property type="entry name" value="ATP-synt_8"/>
    <property type="match status" value="1"/>
</dbReference>
<evidence type="ECO:0000256" key="9">
    <source>
        <dbReference type="ARBA" id="ARBA00023065"/>
    </source>
</evidence>
<feature type="transmembrane region" description="Helical" evidence="13">
    <location>
        <begin position="6"/>
        <end position="24"/>
    </location>
</feature>
<keyword evidence="4 12" id="KW-0813">Transport</keyword>
<evidence type="ECO:0000256" key="4">
    <source>
        <dbReference type="ARBA" id="ARBA00022448"/>
    </source>
</evidence>
<evidence type="ECO:0000256" key="5">
    <source>
        <dbReference type="ARBA" id="ARBA00022547"/>
    </source>
</evidence>
<dbReference type="GO" id="GO:0031966">
    <property type="term" value="C:mitochondrial membrane"/>
    <property type="evidence" value="ECO:0007669"/>
    <property type="project" value="UniProtKB-SubCell"/>
</dbReference>
<evidence type="ECO:0000256" key="6">
    <source>
        <dbReference type="ARBA" id="ARBA00022692"/>
    </source>
</evidence>
<comment type="similarity">
    <text evidence="2 12">Belongs to the ATPase protein 8 family.</text>
</comment>
<dbReference type="AlphaFoldDB" id="A0A8E8L9U3"/>
<geneLocation type="mitochondrion" evidence="14"/>
<evidence type="ECO:0000256" key="10">
    <source>
        <dbReference type="ARBA" id="ARBA00023128"/>
    </source>
</evidence>
<keyword evidence="10 12" id="KW-0496">Mitochondrion</keyword>
<keyword evidence="8 13" id="KW-1133">Transmembrane helix</keyword>
<keyword evidence="9 12" id="KW-0406">Ion transport</keyword>